<name>A0A178BYU5_9EURO</name>
<dbReference type="Proteomes" id="UP000185904">
    <property type="component" value="Unassembled WGS sequence"/>
</dbReference>
<accession>A0A178BYU5</accession>
<gene>
    <name evidence="1" type="ORF">AYO20_11281</name>
</gene>
<evidence type="ECO:0000313" key="1">
    <source>
        <dbReference type="EMBL" id="OAL22045.1"/>
    </source>
</evidence>
<dbReference type="AlphaFoldDB" id="A0A178BYU5"/>
<sequence length="159" mass="18021">MKTNQERGNSDGAATEVKLFKFAGALYDLDQIFKESESVFLNTPRRKVFRYENTVFKFGADVSPFEAKALQFMGDINGVPVPRLYCYDFVGQLREILEKMRQYKSAGSAIGGIHGGPAVDARRLKRKGGPFTTEEQFNEFLRSGMITTAPKIYRTMLER</sequence>
<evidence type="ECO:0000313" key="2">
    <source>
        <dbReference type="Proteomes" id="UP000185904"/>
    </source>
</evidence>
<dbReference type="EMBL" id="LVCJ01000143">
    <property type="protein sequence ID" value="OAL22045.1"/>
    <property type="molecule type" value="Genomic_DNA"/>
</dbReference>
<dbReference type="GeneID" id="34594665"/>
<dbReference type="RefSeq" id="XP_022494503.1">
    <property type="nucleotide sequence ID" value="XM_022649533.1"/>
</dbReference>
<protein>
    <submittedName>
        <fullName evidence="1">Uncharacterized protein</fullName>
    </submittedName>
</protein>
<organism evidence="1 2">
    <name type="scientific">Fonsecaea nubica</name>
    <dbReference type="NCBI Taxonomy" id="856822"/>
    <lineage>
        <taxon>Eukaryota</taxon>
        <taxon>Fungi</taxon>
        <taxon>Dikarya</taxon>
        <taxon>Ascomycota</taxon>
        <taxon>Pezizomycotina</taxon>
        <taxon>Eurotiomycetes</taxon>
        <taxon>Chaetothyriomycetidae</taxon>
        <taxon>Chaetothyriales</taxon>
        <taxon>Herpotrichiellaceae</taxon>
        <taxon>Fonsecaea</taxon>
    </lineage>
</organism>
<comment type="caution">
    <text evidence="1">The sequence shown here is derived from an EMBL/GenBank/DDBJ whole genome shotgun (WGS) entry which is preliminary data.</text>
</comment>
<proteinExistence type="predicted"/>
<reference evidence="1 2" key="1">
    <citation type="submission" date="2016-03" db="EMBL/GenBank/DDBJ databases">
        <title>The draft genome sequence of Fonsecaea nubica causative agent of cutaneous subcutaneous infection in human host.</title>
        <authorList>
            <person name="Costa F."/>
            <person name="Sybren D.H."/>
            <person name="Raittz R.T."/>
            <person name="Weiss V.A."/>
            <person name="Leao A.C."/>
            <person name="Gomes R."/>
            <person name="De Souza E.M."/>
            <person name="Pedrosa F.O."/>
            <person name="Steffens M.B."/>
            <person name="Bombassaro A."/>
            <person name="Tadra-Sfeir M.Z."/>
            <person name="Moreno L.F."/>
            <person name="Najafzadeh M.J."/>
            <person name="Felipe M.S."/>
            <person name="Teixeira M."/>
            <person name="Sun J."/>
            <person name="Xi L."/>
            <person name="Castro M.A."/>
            <person name="Vicente V.A."/>
        </authorList>
    </citation>
    <scope>NUCLEOTIDE SEQUENCE [LARGE SCALE GENOMIC DNA]</scope>
    <source>
        <strain evidence="1 2">CBS 269.64</strain>
    </source>
</reference>
<keyword evidence="2" id="KW-1185">Reference proteome</keyword>